<evidence type="ECO:0000256" key="1">
    <source>
        <dbReference type="SAM" id="MobiDB-lite"/>
    </source>
</evidence>
<dbReference type="OrthoDB" id="5120044at2"/>
<evidence type="ECO:0000313" key="4">
    <source>
        <dbReference type="Proteomes" id="UP000288603"/>
    </source>
</evidence>
<dbReference type="AlphaFoldDB" id="A0A3S3ZWH8"/>
<feature type="compositionally biased region" description="Polar residues" evidence="1">
    <location>
        <begin position="147"/>
        <end position="169"/>
    </location>
</feature>
<feature type="region of interest" description="Disordered" evidence="1">
    <location>
        <begin position="146"/>
        <end position="169"/>
    </location>
</feature>
<keyword evidence="4" id="KW-1185">Reference proteome</keyword>
<organism evidence="3 4">
    <name type="scientific">Labedella populi</name>
    <dbReference type="NCBI Taxonomy" id="2498850"/>
    <lineage>
        <taxon>Bacteria</taxon>
        <taxon>Bacillati</taxon>
        <taxon>Actinomycetota</taxon>
        <taxon>Actinomycetes</taxon>
        <taxon>Micrococcales</taxon>
        <taxon>Microbacteriaceae</taxon>
        <taxon>Labedella</taxon>
    </lineage>
</organism>
<gene>
    <name evidence="3" type="ORF">ELQ92_06485</name>
</gene>
<dbReference type="PROSITE" id="PS51257">
    <property type="entry name" value="PROKAR_LIPOPROTEIN"/>
    <property type="match status" value="1"/>
</dbReference>
<feature type="chain" id="PRO_5038546474" evidence="2">
    <location>
        <begin position="24"/>
        <end position="169"/>
    </location>
</feature>
<dbReference type="Proteomes" id="UP000288603">
    <property type="component" value="Unassembled WGS sequence"/>
</dbReference>
<dbReference type="RefSeq" id="WP_128498191.1">
    <property type="nucleotide sequence ID" value="NZ_RZNC01000002.1"/>
</dbReference>
<accession>A0A3S3ZWH8</accession>
<comment type="caution">
    <text evidence="3">The sequence shown here is derived from an EMBL/GenBank/DDBJ whole genome shotgun (WGS) entry which is preliminary data.</text>
</comment>
<protein>
    <submittedName>
        <fullName evidence="3">Uncharacterized protein</fullName>
    </submittedName>
</protein>
<name>A0A3S3ZWH8_9MICO</name>
<keyword evidence="2" id="KW-0732">Signal</keyword>
<dbReference type="EMBL" id="RZNC01000002">
    <property type="protein sequence ID" value="RWZ64411.1"/>
    <property type="molecule type" value="Genomic_DNA"/>
</dbReference>
<sequence>MVSRPVRLTAFVALAVLAAPLLASCSSLQLAFGSTTSAAYGSIDEFRTDTTLPAPSWVPDDATDIRYTTDLADDSSILTYRSASHFASGACDTDARTPNVSESEIVAEAPLEDTWWPETLPATLVTCDAGWTAFVDGDVVYGFTPGASDSPTQGSSGVGATSENPPSLP</sequence>
<evidence type="ECO:0000313" key="3">
    <source>
        <dbReference type="EMBL" id="RWZ64411.1"/>
    </source>
</evidence>
<reference evidence="3 4" key="1">
    <citation type="submission" date="2018-12" db="EMBL/GenBank/DDBJ databases">
        <authorList>
            <person name="Li F."/>
        </authorList>
    </citation>
    <scope>NUCLEOTIDE SEQUENCE [LARGE SCALE GENOMIC DNA]</scope>
    <source>
        <strain evidence="3 4">8H24J-4-2</strain>
    </source>
</reference>
<feature type="signal peptide" evidence="2">
    <location>
        <begin position="1"/>
        <end position="23"/>
    </location>
</feature>
<proteinExistence type="predicted"/>
<evidence type="ECO:0000256" key="2">
    <source>
        <dbReference type="SAM" id="SignalP"/>
    </source>
</evidence>